<dbReference type="Proteomes" id="UP000073816">
    <property type="component" value="Chromosome"/>
</dbReference>
<evidence type="ECO:0000313" key="1">
    <source>
        <dbReference type="EMBL" id="AMQ57513.1"/>
    </source>
</evidence>
<dbReference type="EMBL" id="CP012836">
    <property type="protein sequence ID" value="AMQ57513.1"/>
    <property type="molecule type" value="Genomic_DNA"/>
</dbReference>
<reference evidence="1 2" key="2">
    <citation type="journal article" date="2016" name="Genome Announc.">
        <title>Complete Genome Sequence of Algoriphagus sp. Strain M8-2, Isolated from a Brackish Lake.</title>
        <authorList>
            <person name="Muraguchi Y."/>
            <person name="Kushimoto K."/>
            <person name="Ohtsubo Y."/>
            <person name="Suzuki T."/>
            <person name="Dohra H."/>
            <person name="Kimbara K."/>
            <person name="Shintani M."/>
        </authorList>
    </citation>
    <scope>NUCLEOTIDE SEQUENCE [LARGE SCALE GENOMIC DNA]</scope>
    <source>
        <strain evidence="1 2">M8-2</strain>
    </source>
</reference>
<sequence>MSKDPPSYPLSGTFFLIKKYPKNQDSKMLLPHMAGRRLAFESSPRAQIMNEGAQMNLILMFF</sequence>
<protein>
    <submittedName>
        <fullName evidence="1">Uncharacterized protein</fullName>
    </submittedName>
</protein>
<proteinExistence type="predicted"/>
<keyword evidence="2" id="KW-1185">Reference proteome</keyword>
<reference evidence="2" key="1">
    <citation type="submission" date="2015-09" db="EMBL/GenBank/DDBJ databases">
        <title>Complete sequence of Algoriphagus sp. M8-2.</title>
        <authorList>
            <person name="Shintani M."/>
        </authorList>
    </citation>
    <scope>NUCLEOTIDE SEQUENCE [LARGE SCALE GENOMIC DNA]</scope>
    <source>
        <strain evidence="2">M8-2</strain>
    </source>
</reference>
<dbReference type="KEGG" id="alm:AO498_13775"/>
<evidence type="ECO:0000313" key="2">
    <source>
        <dbReference type="Proteomes" id="UP000073816"/>
    </source>
</evidence>
<name>A0A142EQV8_9BACT</name>
<gene>
    <name evidence="1" type="ORF">AO498_13775</name>
</gene>
<dbReference type="AlphaFoldDB" id="A0A142EQV8"/>
<accession>A0A142EQV8</accession>
<dbReference type="PATRIC" id="fig|1727163.4.peg.2887"/>
<organism evidence="1 2">
    <name type="scientific">Algoriphagus sanaruensis</name>
    <dbReference type="NCBI Taxonomy" id="1727163"/>
    <lineage>
        <taxon>Bacteria</taxon>
        <taxon>Pseudomonadati</taxon>
        <taxon>Bacteroidota</taxon>
        <taxon>Cytophagia</taxon>
        <taxon>Cytophagales</taxon>
        <taxon>Cyclobacteriaceae</taxon>
        <taxon>Algoriphagus</taxon>
    </lineage>
</organism>